<dbReference type="Pfam" id="PF13487">
    <property type="entry name" value="HD_5"/>
    <property type="match status" value="1"/>
</dbReference>
<dbReference type="CDD" id="cd00077">
    <property type="entry name" value="HDc"/>
    <property type="match status" value="1"/>
</dbReference>
<dbReference type="AlphaFoldDB" id="A0A3B0VFY3"/>
<evidence type="ECO:0000259" key="1">
    <source>
        <dbReference type="PROSITE" id="PS50110"/>
    </source>
</evidence>
<dbReference type="SUPFAM" id="SSF52172">
    <property type="entry name" value="CheY-like"/>
    <property type="match status" value="1"/>
</dbReference>
<dbReference type="SUPFAM" id="SSF109604">
    <property type="entry name" value="HD-domain/PDEase-like"/>
    <property type="match status" value="1"/>
</dbReference>
<reference evidence="3" key="1">
    <citation type="submission" date="2018-06" db="EMBL/GenBank/DDBJ databases">
        <authorList>
            <person name="Zhirakovskaya E."/>
        </authorList>
    </citation>
    <scope>NUCLEOTIDE SEQUENCE</scope>
</reference>
<dbReference type="InterPro" id="IPR003607">
    <property type="entry name" value="HD/PDEase_dom"/>
</dbReference>
<accession>A0A3B0VFY3</accession>
<dbReference type="SMART" id="SM00448">
    <property type="entry name" value="REC"/>
    <property type="match status" value="1"/>
</dbReference>
<evidence type="ECO:0000259" key="2">
    <source>
        <dbReference type="PROSITE" id="PS51832"/>
    </source>
</evidence>
<keyword evidence="3" id="KW-0378">Hydrolase</keyword>
<dbReference type="GO" id="GO:0000160">
    <property type="term" value="P:phosphorelay signal transduction system"/>
    <property type="evidence" value="ECO:0007669"/>
    <property type="project" value="InterPro"/>
</dbReference>
<feature type="domain" description="Response regulatory" evidence="1">
    <location>
        <begin position="27"/>
        <end position="143"/>
    </location>
</feature>
<dbReference type="NCBIfam" id="TIGR00277">
    <property type="entry name" value="HDIG"/>
    <property type="match status" value="1"/>
</dbReference>
<dbReference type="PANTHER" id="PTHR45228">
    <property type="entry name" value="CYCLIC DI-GMP PHOSPHODIESTERASE TM_0186-RELATED"/>
    <property type="match status" value="1"/>
</dbReference>
<dbReference type="CDD" id="cd17538">
    <property type="entry name" value="REC_D1_PleD-like"/>
    <property type="match status" value="1"/>
</dbReference>
<name>A0A3B0VFY3_9ZZZZ</name>
<feature type="domain" description="HD-GYP" evidence="2">
    <location>
        <begin position="151"/>
        <end position="344"/>
    </location>
</feature>
<dbReference type="GO" id="GO:0016787">
    <property type="term" value="F:hydrolase activity"/>
    <property type="evidence" value="ECO:0007669"/>
    <property type="project" value="UniProtKB-KW"/>
</dbReference>
<dbReference type="PROSITE" id="PS51832">
    <property type="entry name" value="HD_GYP"/>
    <property type="match status" value="1"/>
</dbReference>
<sequence length="344" mass="37916">MSSEALYDKVADSAVKLGEGLGSTRARILAVDDNIQNVELLDGLLSSRGYEVVKAYNGMEALQKLEEGNIDVVLLDVLMPKMDGYETCRRIKSRPETRLLPVIMLTALDSLEDKVKGIEAGADDFITKPFQKPELLARVKSFERLKGLLDELENAQNVLYSLASALDYNDPYTHGHSKRVSEFSVRLAAHIGLDEAGLDVIRNAGVLHDIGKIATDKGILHKPGALNAIEYKHVKDHPVVGEQICMPLKFARPLLPIIRHHHEKYNGSGYPDGLAGEDIPLGARIMAIVDVYDALTSIRPYRSDIPPEVALEVMKAEAVKGYWDKGLLDAFCEVLRKDGYTISG</sequence>
<dbReference type="Gene3D" id="1.10.3210.10">
    <property type="entry name" value="Hypothetical protein af1432"/>
    <property type="match status" value="1"/>
</dbReference>
<dbReference type="PANTHER" id="PTHR45228:SF4">
    <property type="entry name" value="LIPOPROTEIN"/>
    <property type="match status" value="1"/>
</dbReference>
<dbReference type="InterPro" id="IPR052020">
    <property type="entry name" value="Cyclic_di-GMP/3'3'-cGAMP_PDE"/>
</dbReference>
<dbReference type="EMBL" id="UOEZ01000033">
    <property type="protein sequence ID" value="VAW35709.1"/>
    <property type="molecule type" value="Genomic_DNA"/>
</dbReference>
<gene>
    <name evidence="3" type="ORF">MNBD_DELTA02-1166</name>
</gene>
<dbReference type="SMART" id="SM00471">
    <property type="entry name" value="HDc"/>
    <property type="match status" value="1"/>
</dbReference>
<organism evidence="3">
    <name type="scientific">hydrothermal vent metagenome</name>
    <dbReference type="NCBI Taxonomy" id="652676"/>
    <lineage>
        <taxon>unclassified sequences</taxon>
        <taxon>metagenomes</taxon>
        <taxon>ecological metagenomes</taxon>
    </lineage>
</organism>
<dbReference type="InterPro" id="IPR001789">
    <property type="entry name" value="Sig_transdc_resp-reg_receiver"/>
</dbReference>
<protein>
    <submittedName>
        <fullName evidence="3">Metal-dependent phosphohydrolase</fullName>
    </submittedName>
</protein>
<dbReference type="InterPro" id="IPR037522">
    <property type="entry name" value="HD_GYP_dom"/>
</dbReference>
<evidence type="ECO:0000313" key="3">
    <source>
        <dbReference type="EMBL" id="VAW35709.1"/>
    </source>
</evidence>
<dbReference type="InterPro" id="IPR011006">
    <property type="entry name" value="CheY-like_superfamily"/>
</dbReference>
<dbReference type="Pfam" id="PF00072">
    <property type="entry name" value="Response_reg"/>
    <property type="match status" value="1"/>
</dbReference>
<dbReference type="InterPro" id="IPR006675">
    <property type="entry name" value="HDIG_dom"/>
</dbReference>
<dbReference type="PROSITE" id="PS50110">
    <property type="entry name" value="RESPONSE_REGULATORY"/>
    <property type="match status" value="1"/>
</dbReference>
<dbReference type="Gene3D" id="3.40.50.2300">
    <property type="match status" value="1"/>
</dbReference>
<proteinExistence type="predicted"/>